<keyword evidence="2" id="KW-0677">Repeat</keyword>
<dbReference type="GO" id="GO:0003729">
    <property type="term" value="F:mRNA binding"/>
    <property type="evidence" value="ECO:0007669"/>
    <property type="project" value="UniProtKB-ARBA"/>
</dbReference>
<dbReference type="InterPro" id="IPR011990">
    <property type="entry name" value="TPR-like_helical_dom_sf"/>
</dbReference>
<feature type="repeat" description="PPR" evidence="3">
    <location>
        <begin position="192"/>
        <end position="226"/>
    </location>
</feature>
<evidence type="ECO:0000256" key="3">
    <source>
        <dbReference type="PROSITE-ProRule" id="PRU00708"/>
    </source>
</evidence>
<name>A0A9Q0JY22_9MAGN</name>
<dbReference type="Proteomes" id="UP001141806">
    <property type="component" value="Unassembled WGS sequence"/>
</dbReference>
<accession>A0A9Q0JY22</accession>
<dbReference type="InterPro" id="IPR002885">
    <property type="entry name" value="PPR_rpt"/>
</dbReference>
<comment type="similarity">
    <text evidence="1">Belongs to the PPR family. PCMP-H subfamily.</text>
</comment>
<evidence type="ECO:0000256" key="2">
    <source>
        <dbReference type="ARBA" id="ARBA00022737"/>
    </source>
</evidence>
<dbReference type="GO" id="GO:0009451">
    <property type="term" value="P:RNA modification"/>
    <property type="evidence" value="ECO:0007669"/>
    <property type="project" value="InterPro"/>
</dbReference>
<reference evidence="4" key="1">
    <citation type="journal article" date="2023" name="Plant J.">
        <title>The genome of the king protea, Protea cynaroides.</title>
        <authorList>
            <person name="Chang J."/>
            <person name="Duong T.A."/>
            <person name="Schoeman C."/>
            <person name="Ma X."/>
            <person name="Roodt D."/>
            <person name="Barker N."/>
            <person name="Li Z."/>
            <person name="Van de Peer Y."/>
            <person name="Mizrachi E."/>
        </authorList>
    </citation>
    <scope>NUCLEOTIDE SEQUENCE</scope>
    <source>
        <tissue evidence="4">Young leaves</tissue>
    </source>
</reference>
<dbReference type="EMBL" id="JAMYWD010000011">
    <property type="protein sequence ID" value="KAJ4956824.1"/>
    <property type="molecule type" value="Genomic_DNA"/>
</dbReference>
<dbReference type="OrthoDB" id="597215at2759"/>
<proteinExistence type="inferred from homology"/>
<evidence type="ECO:0000256" key="1">
    <source>
        <dbReference type="ARBA" id="ARBA00006643"/>
    </source>
</evidence>
<gene>
    <name evidence="4" type="ORF">NE237_013607</name>
</gene>
<dbReference type="PANTHER" id="PTHR47926">
    <property type="entry name" value="PENTATRICOPEPTIDE REPEAT-CONTAINING PROTEIN"/>
    <property type="match status" value="1"/>
</dbReference>
<dbReference type="NCBIfam" id="TIGR00756">
    <property type="entry name" value="PPR"/>
    <property type="match status" value="6"/>
</dbReference>
<comment type="caution">
    <text evidence="4">The sequence shown here is derived from an EMBL/GenBank/DDBJ whole genome shotgun (WGS) entry which is preliminary data.</text>
</comment>
<organism evidence="4 5">
    <name type="scientific">Protea cynaroides</name>
    <dbReference type="NCBI Taxonomy" id="273540"/>
    <lineage>
        <taxon>Eukaryota</taxon>
        <taxon>Viridiplantae</taxon>
        <taxon>Streptophyta</taxon>
        <taxon>Embryophyta</taxon>
        <taxon>Tracheophyta</taxon>
        <taxon>Spermatophyta</taxon>
        <taxon>Magnoliopsida</taxon>
        <taxon>Proteales</taxon>
        <taxon>Proteaceae</taxon>
        <taxon>Protea</taxon>
    </lineage>
</organism>
<dbReference type="InterPro" id="IPR046960">
    <property type="entry name" value="PPR_At4g14850-like_plant"/>
</dbReference>
<feature type="repeat" description="PPR" evidence="3">
    <location>
        <begin position="161"/>
        <end position="191"/>
    </location>
</feature>
<evidence type="ECO:0008006" key="6">
    <source>
        <dbReference type="Google" id="ProtNLM"/>
    </source>
</evidence>
<dbReference type="Pfam" id="PF01535">
    <property type="entry name" value="PPR"/>
    <property type="match status" value="3"/>
</dbReference>
<dbReference type="AlphaFoldDB" id="A0A9Q0JY22"/>
<protein>
    <recommendedName>
        <fullName evidence="6">Chlororespiratory reduction 4</fullName>
    </recommendedName>
</protein>
<dbReference type="Pfam" id="PF13041">
    <property type="entry name" value="PPR_2"/>
    <property type="match status" value="2"/>
</dbReference>
<keyword evidence="5" id="KW-1185">Reference proteome</keyword>
<dbReference type="Gene3D" id="1.25.40.10">
    <property type="entry name" value="Tetratricopeptide repeat domain"/>
    <property type="match status" value="3"/>
</dbReference>
<sequence>MILEITLPWKTCLSSSPPPLALSTFNSCKSTGEIKQLHAVAVKTGFFHYEPLVATRIVESCCSIFHYSSPKSEDVDYALSVFNQANNSSTFIYNTLIRAHTQVDQPEEALLLFYRMLYDPSGILPDKFTFPFVLKSCAQLGSIQDGEQIHNFVLKTNFVSDLFVLNSLINMYGRCGEIDSAQTVFEGMSERNVVTWNSMIDGIVKSGDLGLARRLFDEMPQRNLVSWNTMIGGYARQSFPYEALGLLVELQVSEIRPDEFTLVSAISAVSVLGLLRLGKLVHGYVIRHEFRFTGDLGASLVDMYSKCGSIYGALQVFVGVPYKNVGHWTSLIVGFAVHGFAEAALELFSQMLSSGVKPNYVTFVGVLSACSHGGLVREGLEYFNLMRRTYNIEPRIQHYGCIVDLLGRSGLLREAKEFIENMPIRPGVVLWGSLLSACRNHRNIEIGEIAAQNLVELMPDYGGGYVLLSNLYAGFGRWEDFGRARRVMAERGVEKVSGLSWIEVDGEIHEFVSGDKFHPRSVHIYNVLVELDSKLRWAEL</sequence>
<dbReference type="FunFam" id="1.25.40.10:FF:000690">
    <property type="entry name" value="Pentatricopeptide repeat-containing protein"/>
    <property type="match status" value="1"/>
</dbReference>
<dbReference type="Pfam" id="PF20431">
    <property type="entry name" value="E_motif"/>
    <property type="match status" value="1"/>
</dbReference>
<feature type="repeat" description="PPR" evidence="3">
    <location>
        <begin position="324"/>
        <end position="358"/>
    </location>
</feature>
<evidence type="ECO:0000313" key="5">
    <source>
        <dbReference type="Proteomes" id="UP001141806"/>
    </source>
</evidence>
<dbReference type="InterPro" id="IPR046848">
    <property type="entry name" value="E_motif"/>
</dbReference>
<dbReference type="FunFam" id="1.25.40.10:FF:000470">
    <property type="entry name" value="Pentatricopeptide repeat-containing protein At5g66520"/>
    <property type="match status" value="1"/>
</dbReference>
<evidence type="ECO:0000313" key="4">
    <source>
        <dbReference type="EMBL" id="KAJ4956824.1"/>
    </source>
</evidence>
<dbReference type="PROSITE" id="PS51375">
    <property type="entry name" value="PPR"/>
    <property type="match status" value="3"/>
</dbReference>
<dbReference type="PANTHER" id="PTHR47926:SF436">
    <property type="entry name" value="PENTATRICOPEPTIDE REPEAT-CONTAINING PROTEIN ELI1, CHLOROPLASTIC-LIKE ISOFORM X2"/>
    <property type="match status" value="1"/>
</dbReference>